<reference evidence="1 2" key="1">
    <citation type="submission" date="2015-09" db="EMBL/GenBank/DDBJ databases">
        <authorList>
            <consortium name="Pathogen Informatics"/>
        </authorList>
    </citation>
    <scope>NUCLEOTIDE SEQUENCE [LARGE SCALE GENOMIC DNA]</scope>
    <source>
        <strain evidence="1 2">2789STDY5834847</strain>
    </source>
</reference>
<organism evidence="1 2">
    <name type="scientific">Bacteroides uniformis</name>
    <dbReference type="NCBI Taxonomy" id="820"/>
    <lineage>
        <taxon>Bacteria</taxon>
        <taxon>Pseudomonadati</taxon>
        <taxon>Bacteroidota</taxon>
        <taxon>Bacteroidia</taxon>
        <taxon>Bacteroidales</taxon>
        <taxon>Bacteroidaceae</taxon>
        <taxon>Bacteroides</taxon>
    </lineage>
</organism>
<name>A0A174NLU3_BACUN</name>
<proteinExistence type="predicted"/>
<evidence type="ECO:0000313" key="2">
    <source>
        <dbReference type="Proteomes" id="UP000095614"/>
    </source>
</evidence>
<dbReference type="RefSeq" id="WP_240058416.1">
    <property type="nucleotide sequence ID" value="NZ_CAXTXF010000061.1"/>
</dbReference>
<dbReference type="Proteomes" id="UP000095614">
    <property type="component" value="Unassembled WGS sequence"/>
</dbReference>
<evidence type="ECO:0000313" key="1">
    <source>
        <dbReference type="EMBL" id="CUP48241.1"/>
    </source>
</evidence>
<protein>
    <submittedName>
        <fullName evidence="1">Uncharacterized protein</fullName>
    </submittedName>
</protein>
<gene>
    <name evidence="1" type="ORF">ERS852462_03746</name>
</gene>
<accession>A0A174NLU3</accession>
<dbReference type="EMBL" id="CZAF01000012">
    <property type="protein sequence ID" value="CUP48241.1"/>
    <property type="molecule type" value="Genomic_DNA"/>
</dbReference>
<sequence>MKKIFYLIMAMFTISLWGCVTDRKCSIPKGFECFNSKRVFIQYKQPVNGYTVKVMWLPYLNSKDNTTAETGVTTSLFFDSADNQFYINLEAKHIIDTLCYHYPHLKDGDVLYWDYVPKDSNEVLPHYSPFCFSDVDFDGKEELVITHQLGGSRSNNTYKIYKIHGYDNVELMTDEPFNDLENTTEFDSINKTITTCGSSGAYNYVIYTYKQKEYSTMDWNKPITIPKFDMIKAEVIDGEECRIYEKKRGKLELVKQTKIH</sequence>
<dbReference type="AlphaFoldDB" id="A0A174NLU3"/>